<dbReference type="PANTHER" id="PTHR37299">
    <property type="entry name" value="TRANSCRIPTIONAL REGULATOR-RELATED"/>
    <property type="match status" value="1"/>
</dbReference>
<feature type="modified residue" description="4-aspartylphosphate" evidence="1">
    <location>
        <position position="55"/>
    </location>
</feature>
<evidence type="ECO:0000259" key="2">
    <source>
        <dbReference type="PROSITE" id="PS50110"/>
    </source>
</evidence>
<dbReference type="GO" id="GO:0003677">
    <property type="term" value="F:DNA binding"/>
    <property type="evidence" value="ECO:0007669"/>
    <property type="project" value="InterPro"/>
</dbReference>
<dbReference type="PROSITE" id="PS50110">
    <property type="entry name" value="RESPONSE_REGULATORY"/>
    <property type="match status" value="1"/>
</dbReference>
<feature type="domain" description="Response regulatory" evidence="2">
    <location>
        <begin position="3"/>
        <end position="116"/>
    </location>
</feature>
<feature type="domain" description="HTH LytTR-type" evidence="3">
    <location>
        <begin position="144"/>
        <end position="246"/>
    </location>
</feature>
<dbReference type="Gene3D" id="3.40.50.2300">
    <property type="match status" value="1"/>
</dbReference>
<dbReference type="Gene3D" id="2.40.50.1020">
    <property type="entry name" value="LytTr DNA-binding domain"/>
    <property type="match status" value="1"/>
</dbReference>
<dbReference type="PANTHER" id="PTHR37299:SF1">
    <property type="entry name" value="STAGE 0 SPORULATION PROTEIN A HOMOLOG"/>
    <property type="match status" value="1"/>
</dbReference>
<proteinExistence type="predicted"/>
<evidence type="ECO:0000256" key="1">
    <source>
        <dbReference type="PROSITE-ProRule" id="PRU00169"/>
    </source>
</evidence>
<evidence type="ECO:0000259" key="3">
    <source>
        <dbReference type="PROSITE" id="PS50930"/>
    </source>
</evidence>
<sequence>MIKAILIDDELHCLDTLSILLKEYCPGVQIIAQCRSANEGLQAIKKQKPDLIFLDIEMPGMNGFELLEHFTEISFAIIFTTSYDQYAIKAIRFSALDYLLKPIDPTELAIAVKKVEEQRPLPVAEQFQMLLKRLQNNDHPFNKIAVPTVEGFEMIAADNVVRCEADDNYTHLFLKNKTKVTACRTLKEMEEQLRDFLSFVRVHHSYVVNLNEVTKYVRGEGGYLVMTDGSTVNVSRSRKEALLKLF</sequence>
<dbReference type="GO" id="GO:0000156">
    <property type="term" value="F:phosphorelay response regulator activity"/>
    <property type="evidence" value="ECO:0007669"/>
    <property type="project" value="InterPro"/>
</dbReference>
<dbReference type="RefSeq" id="WP_146783768.1">
    <property type="nucleotide sequence ID" value="NZ_BAABIO010000002.1"/>
</dbReference>
<gene>
    <name evidence="4" type="ORF">FSB75_05150</name>
</gene>
<dbReference type="InterPro" id="IPR001789">
    <property type="entry name" value="Sig_transdc_resp-reg_receiver"/>
</dbReference>
<evidence type="ECO:0000313" key="4">
    <source>
        <dbReference type="EMBL" id="QEC55318.1"/>
    </source>
</evidence>
<name>A0A5B8UFQ6_9BACT</name>
<dbReference type="InterPro" id="IPR011006">
    <property type="entry name" value="CheY-like_superfamily"/>
</dbReference>
<dbReference type="KEGG" id="fgg:FSB75_05150"/>
<dbReference type="SMART" id="SM00850">
    <property type="entry name" value="LytTR"/>
    <property type="match status" value="1"/>
</dbReference>
<dbReference type="PROSITE" id="PS50930">
    <property type="entry name" value="HTH_LYTTR"/>
    <property type="match status" value="1"/>
</dbReference>
<dbReference type="InterPro" id="IPR046947">
    <property type="entry name" value="LytR-like"/>
</dbReference>
<dbReference type="Pfam" id="PF00072">
    <property type="entry name" value="Response_reg"/>
    <property type="match status" value="1"/>
</dbReference>
<accession>A0A5B8UFQ6</accession>
<dbReference type="SMART" id="SM00448">
    <property type="entry name" value="REC"/>
    <property type="match status" value="1"/>
</dbReference>
<organism evidence="4 5">
    <name type="scientific">Flavisolibacter ginsenosidimutans</name>
    <dbReference type="NCBI Taxonomy" id="661481"/>
    <lineage>
        <taxon>Bacteria</taxon>
        <taxon>Pseudomonadati</taxon>
        <taxon>Bacteroidota</taxon>
        <taxon>Chitinophagia</taxon>
        <taxon>Chitinophagales</taxon>
        <taxon>Chitinophagaceae</taxon>
        <taxon>Flavisolibacter</taxon>
    </lineage>
</organism>
<protein>
    <submittedName>
        <fullName evidence="4">Response regulator transcription factor</fullName>
    </submittedName>
</protein>
<dbReference type="SUPFAM" id="SSF52172">
    <property type="entry name" value="CheY-like"/>
    <property type="match status" value="1"/>
</dbReference>
<dbReference type="Pfam" id="PF04397">
    <property type="entry name" value="LytTR"/>
    <property type="match status" value="1"/>
</dbReference>
<keyword evidence="1" id="KW-0597">Phosphoprotein</keyword>
<reference evidence="4 5" key="1">
    <citation type="journal article" date="2015" name="Int. J. Syst. Evol. Microbiol.">
        <title>Flavisolibacter ginsenosidimutans sp. nov., with ginsenoside-converting activity isolated from soil used for cultivating ginseng.</title>
        <authorList>
            <person name="Zhao Y."/>
            <person name="Liu Q."/>
            <person name="Kang M.S."/>
            <person name="Jin F."/>
            <person name="Yu H."/>
            <person name="Im W.T."/>
        </authorList>
    </citation>
    <scope>NUCLEOTIDE SEQUENCE [LARGE SCALE GENOMIC DNA]</scope>
    <source>
        <strain evidence="4 5">Gsoil 636</strain>
    </source>
</reference>
<dbReference type="InterPro" id="IPR007492">
    <property type="entry name" value="LytTR_DNA-bd_dom"/>
</dbReference>
<dbReference type="OrthoDB" id="1646880at2"/>
<evidence type="ECO:0000313" key="5">
    <source>
        <dbReference type="Proteomes" id="UP000321204"/>
    </source>
</evidence>
<dbReference type="Proteomes" id="UP000321204">
    <property type="component" value="Chromosome"/>
</dbReference>
<dbReference type="EMBL" id="CP042433">
    <property type="protein sequence ID" value="QEC55318.1"/>
    <property type="molecule type" value="Genomic_DNA"/>
</dbReference>
<keyword evidence="5" id="KW-1185">Reference proteome</keyword>
<dbReference type="AlphaFoldDB" id="A0A5B8UFQ6"/>